<evidence type="ECO:0000256" key="10">
    <source>
        <dbReference type="SAM" id="Phobius"/>
    </source>
</evidence>
<dbReference type="FunFam" id="1.20.1280.290:FF:000003">
    <property type="entry name" value="Bidirectional sugar transporter SWEET"/>
    <property type="match status" value="1"/>
</dbReference>
<keyword evidence="9 10" id="KW-0472">Membrane</keyword>
<dbReference type="InParanoid" id="A0A7J7DS58"/>
<feature type="transmembrane region" description="Helical" evidence="10">
    <location>
        <begin position="77"/>
        <end position="98"/>
    </location>
</feature>
<gene>
    <name evidence="11" type="ORF">HS088_TW04G01163</name>
</gene>
<dbReference type="Proteomes" id="UP000593562">
    <property type="component" value="Unassembled WGS sequence"/>
</dbReference>
<keyword evidence="8 10" id="KW-1133">Transmembrane helix</keyword>
<reference evidence="11 12" key="1">
    <citation type="journal article" date="2020" name="Nat. Commun.">
        <title>Genome of Tripterygium wilfordii and identification of cytochrome P450 involved in triptolide biosynthesis.</title>
        <authorList>
            <person name="Tu L."/>
            <person name="Su P."/>
            <person name="Zhang Z."/>
            <person name="Gao L."/>
            <person name="Wang J."/>
            <person name="Hu T."/>
            <person name="Zhou J."/>
            <person name="Zhang Y."/>
            <person name="Zhao Y."/>
            <person name="Liu Y."/>
            <person name="Song Y."/>
            <person name="Tong Y."/>
            <person name="Lu Y."/>
            <person name="Yang J."/>
            <person name="Xu C."/>
            <person name="Jia M."/>
            <person name="Peters R.J."/>
            <person name="Huang L."/>
            <person name="Gao W."/>
        </authorList>
    </citation>
    <scope>NUCLEOTIDE SEQUENCE [LARGE SCALE GENOMIC DNA]</scope>
    <source>
        <strain evidence="12">cv. XIE 37</strain>
        <tissue evidence="11">Leaf</tissue>
    </source>
</reference>
<keyword evidence="5 11" id="KW-0762">Sugar transport</keyword>
<dbReference type="Pfam" id="PF03083">
    <property type="entry name" value="MtN3_slv"/>
    <property type="match status" value="1"/>
</dbReference>
<evidence type="ECO:0000313" key="12">
    <source>
        <dbReference type="Proteomes" id="UP000593562"/>
    </source>
</evidence>
<keyword evidence="7" id="KW-0677">Repeat</keyword>
<keyword evidence="3" id="KW-0813">Transport</keyword>
<sequence>MKMVLLFNVVGFGIMIMLTFILVKGPQRVTAVAPLSIMRQVIRTKSVEFMPFTLSFFLTLCATAWFFYGFFVKDMYIAVPNVLGFLFGIGQMILYMIYKDGNKKD</sequence>
<keyword evidence="6 10" id="KW-0812">Transmembrane</keyword>
<evidence type="ECO:0000313" key="11">
    <source>
        <dbReference type="EMBL" id="KAF5749200.1"/>
    </source>
</evidence>
<accession>A0A7J7DS58</accession>
<dbReference type="GO" id="GO:0005886">
    <property type="term" value="C:plasma membrane"/>
    <property type="evidence" value="ECO:0007669"/>
    <property type="project" value="UniProtKB-SubCell"/>
</dbReference>
<comment type="caution">
    <text evidence="11">The sequence shown here is derived from an EMBL/GenBank/DDBJ whole genome shotgun (WGS) entry which is preliminary data.</text>
</comment>
<dbReference type="PANTHER" id="PTHR10791:SF134">
    <property type="entry name" value="BIDIRECTIONAL SUGAR TRANSPORTER SWEET9"/>
    <property type="match status" value="1"/>
</dbReference>
<feature type="transmembrane region" description="Helical" evidence="10">
    <location>
        <begin position="6"/>
        <end position="23"/>
    </location>
</feature>
<protein>
    <submittedName>
        <fullName evidence="11">Bidirectional sugar transporter NEC1-like</fullName>
    </submittedName>
</protein>
<comment type="subcellular location">
    <subcellularLocation>
        <location evidence="1">Cell membrane</location>
        <topology evidence="1">Multi-pass membrane protein</topology>
    </subcellularLocation>
</comment>
<dbReference type="GO" id="GO:0051119">
    <property type="term" value="F:sugar transmembrane transporter activity"/>
    <property type="evidence" value="ECO:0007669"/>
    <property type="project" value="InterPro"/>
</dbReference>
<comment type="similarity">
    <text evidence="2">Belongs to the SWEET sugar transporter family.</text>
</comment>
<evidence type="ECO:0000256" key="5">
    <source>
        <dbReference type="ARBA" id="ARBA00022597"/>
    </source>
</evidence>
<keyword evidence="4" id="KW-1003">Cell membrane</keyword>
<dbReference type="InterPro" id="IPR004316">
    <property type="entry name" value="SWEET_rpt"/>
</dbReference>
<organism evidence="11 12">
    <name type="scientific">Tripterygium wilfordii</name>
    <name type="common">Thunder God vine</name>
    <dbReference type="NCBI Taxonomy" id="458696"/>
    <lineage>
        <taxon>Eukaryota</taxon>
        <taxon>Viridiplantae</taxon>
        <taxon>Streptophyta</taxon>
        <taxon>Embryophyta</taxon>
        <taxon>Tracheophyta</taxon>
        <taxon>Spermatophyta</taxon>
        <taxon>Magnoliopsida</taxon>
        <taxon>eudicotyledons</taxon>
        <taxon>Gunneridae</taxon>
        <taxon>Pentapetalae</taxon>
        <taxon>rosids</taxon>
        <taxon>fabids</taxon>
        <taxon>Celastrales</taxon>
        <taxon>Celastraceae</taxon>
        <taxon>Tripterygium</taxon>
    </lineage>
</organism>
<dbReference type="AlphaFoldDB" id="A0A7J7DS58"/>
<dbReference type="Gene3D" id="1.20.1280.290">
    <property type="match status" value="1"/>
</dbReference>
<evidence type="ECO:0000256" key="9">
    <source>
        <dbReference type="ARBA" id="ARBA00023136"/>
    </source>
</evidence>
<evidence type="ECO:0000256" key="1">
    <source>
        <dbReference type="ARBA" id="ARBA00004651"/>
    </source>
</evidence>
<evidence type="ECO:0000256" key="2">
    <source>
        <dbReference type="ARBA" id="ARBA00007809"/>
    </source>
</evidence>
<dbReference type="PANTHER" id="PTHR10791">
    <property type="entry name" value="RAG1-ACTIVATING PROTEIN 1"/>
    <property type="match status" value="1"/>
</dbReference>
<evidence type="ECO:0000256" key="4">
    <source>
        <dbReference type="ARBA" id="ARBA00022475"/>
    </source>
</evidence>
<dbReference type="EMBL" id="JAAARO010000004">
    <property type="protein sequence ID" value="KAF5749200.1"/>
    <property type="molecule type" value="Genomic_DNA"/>
</dbReference>
<name>A0A7J7DS58_TRIWF</name>
<dbReference type="InterPro" id="IPR047664">
    <property type="entry name" value="SWEET"/>
</dbReference>
<proteinExistence type="inferred from homology"/>
<evidence type="ECO:0000256" key="3">
    <source>
        <dbReference type="ARBA" id="ARBA00022448"/>
    </source>
</evidence>
<evidence type="ECO:0000256" key="8">
    <source>
        <dbReference type="ARBA" id="ARBA00022989"/>
    </source>
</evidence>
<evidence type="ECO:0000256" key="6">
    <source>
        <dbReference type="ARBA" id="ARBA00022692"/>
    </source>
</evidence>
<feature type="transmembrane region" description="Helical" evidence="10">
    <location>
        <begin position="49"/>
        <end position="71"/>
    </location>
</feature>
<keyword evidence="12" id="KW-1185">Reference proteome</keyword>
<evidence type="ECO:0000256" key="7">
    <source>
        <dbReference type="ARBA" id="ARBA00022737"/>
    </source>
</evidence>